<keyword evidence="4" id="KW-1185">Reference proteome</keyword>
<dbReference type="PANTHER" id="PTHR46268:SF6">
    <property type="entry name" value="UNIVERSAL STRESS PROTEIN UP12"/>
    <property type="match status" value="1"/>
</dbReference>
<dbReference type="SUPFAM" id="SSF52402">
    <property type="entry name" value="Adenine nucleotide alpha hydrolases-like"/>
    <property type="match status" value="2"/>
</dbReference>
<accession>A0A1I5Z9N0</accession>
<dbReference type="Gene3D" id="3.40.50.620">
    <property type="entry name" value="HUPs"/>
    <property type="match status" value="2"/>
</dbReference>
<proteinExistence type="inferred from homology"/>
<feature type="domain" description="UspA" evidence="2">
    <location>
        <begin position="166"/>
        <end position="286"/>
    </location>
</feature>
<evidence type="ECO:0000313" key="4">
    <source>
        <dbReference type="Proteomes" id="UP000199029"/>
    </source>
</evidence>
<protein>
    <submittedName>
        <fullName evidence="3">Nucleotide-binding universal stress protein, UspA family</fullName>
    </submittedName>
</protein>
<dbReference type="InterPro" id="IPR006016">
    <property type="entry name" value="UspA"/>
</dbReference>
<gene>
    <name evidence="3" type="ORF">SAMN04515668_2859</name>
</gene>
<dbReference type="AlphaFoldDB" id="A0A1I5Z9N0"/>
<evidence type="ECO:0000313" key="3">
    <source>
        <dbReference type="EMBL" id="SFQ53216.1"/>
    </source>
</evidence>
<dbReference type="RefSeq" id="WP_092674448.1">
    <property type="nucleotide sequence ID" value="NZ_FOXS01000003.1"/>
</dbReference>
<dbReference type="PANTHER" id="PTHR46268">
    <property type="entry name" value="STRESS RESPONSE PROTEIN NHAX"/>
    <property type="match status" value="1"/>
</dbReference>
<dbReference type="EMBL" id="FOXS01000003">
    <property type="protein sequence ID" value="SFQ53216.1"/>
    <property type="molecule type" value="Genomic_DNA"/>
</dbReference>
<dbReference type="InterPro" id="IPR006015">
    <property type="entry name" value="Universal_stress_UspA"/>
</dbReference>
<evidence type="ECO:0000256" key="1">
    <source>
        <dbReference type="ARBA" id="ARBA00008791"/>
    </source>
</evidence>
<feature type="domain" description="UspA" evidence="2">
    <location>
        <begin position="1"/>
        <end position="45"/>
    </location>
</feature>
<evidence type="ECO:0000259" key="2">
    <source>
        <dbReference type="Pfam" id="PF00582"/>
    </source>
</evidence>
<name>A0A1I5Z9N0_HYMAR</name>
<comment type="similarity">
    <text evidence="1">Belongs to the universal stress protein A family.</text>
</comment>
<dbReference type="CDD" id="cd00293">
    <property type="entry name" value="USP-like"/>
    <property type="match status" value="2"/>
</dbReference>
<dbReference type="InterPro" id="IPR014729">
    <property type="entry name" value="Rossmann-like_a/b/a_fold"/>
</dbReference>
<dbReference type="STRING" id="1227077.SAMN04515668_2859"/>
<reference evidence="4" key="1">
    <citation type="submission" date="2016-10" db="EMBL/GenBank/DDBJ databases">
        <authorList>
            <person name="Varghese N."/>
            <person name="Submissions S."/>
        </authorList>
    </citation>
    <scope>NUCLEOTIDE SEQUENCE [LARGE SCALE GENOMIC DNA]</scope>
    <source>
        <strain evidence="4">OR362-8,ATCC BAA-1266,JCM 13504</strain>
    </source>
</reference>
<organism evidence="3 4">
    <name type="scientific">Hymenobacter arizonensis</name>
    <name type="common">Siccationidurans arizonensis</name>
    <dbReference type="NCBI Taxonomy" id="1227077"/>
    <lineage>
        <taxon>Bacteria</taxon>
        <taxon>Pseudomonadati</taxon>
        <taxon>Bacteroidota</taxon>
        <taxon>Cytophagia</taxon>
        <taxon>Cytophagales</taxon>
        <taxon>Hymenobacteraceae</taxon>
        <taxon>Hymenobacter</taxon>
    </lineage>
</organism>
<dbReference type="OrthoDB" id="1522603at2"/>
<sequence>MKNILVPTDFSAESHHAYEVALQLAQQTGGSVTLLHVLEAPESATPNFSTFGGPVNGTELPNSGGMDQLFTIKLMEVTKRRMNQLKEEAATLAPSVSVQDAVEVSRIGDGILTAVEKYGIDLVVMGAQGHGAMEGFFVGSNTERIIRLAPCPVLSVKHAQSGFDVRNIVFPSDFTEEAAAAIEGLRQVVAAFPNATLHLLYVASNTDGTTAEQHIQVFAERVGLTNYKIDVVNAARTSTGIEQFAQEVKADLVVIPTHARTGLSRFLQTSIAETVATSAFPPVLTYHLKSSG</sequence>
<dbReference type="PRINTS" id="PR01438">
    <property type="entry name" value="UNVRSLSTRESS"/>
</dbReference>
<dbReference type="Proteomes" id="UP000199029">
    <property type="component" value="Unassembled WGS sequence"/>
</dbReference>
<feature type="domain" description="UspA" evidence="2">
    <location>
        <begin position="74"/>
        <end position="157"/>
    </location>
</feature>
<dbReference type="Pfam" id="PF00582">
    <property type="entry name" value="Usp"/>
    <property type="match status" value="3"/>
</dbReference>